<dbReference type="AlphaFoldDB" id="A0A2V3J657"/>
<dbReference type="InterPro" id="IPR027031">
    <property type="entry name" value="Gly-tRNA_synthase/POLG2"/>
</dbReference>
<dbReference type="GO" id="GO:0004820">
    <property type="term" value="F:glycine-tRNA ligase activity"/>
    <property type="evidence" value="ECO:0007669"/>
    <property type="project" value="UniProtKB-EC"/>
</dbReference>
<keyword evidence="3 11" id="KW-0436">Ligase</keyword>
<accession>A0A2V3J657</accession>
<dbReference type="PANTHER" id="PTHR10745:SF0">
    <property type="entry name" value="GLYCINE--TRNA LIGASE"/>
    <property type="match status" value="1"/>
</dbReference>
<dbReference type="InterPro" id="IPR045864">
    <property type="entry name" value="aa-tRNA-synth_II/BPL/LPL"/>
</dbReference>
<dbReference type="Gene3D" id="3.30.930.10">
    <property type="entry name" value="Bira Bifunctional Protein, Domain 2"/>
    <property type="match status" value="1"/>
</dbReference>
<evidence type="ECO:0000256" key="6">
    <source>
        <dbReference type="ARBA" id="ARBA00022917"/>
    </source>
</evidence>
<dbReference type="Gene3D" id="3.40.50.800">
    <property type="entry name" value="Anticodon-binding domain"/>
    <property type="match status" value="1"/>
</dbReference>
<name>A0A2V3J657_9FLOR</name>
<keyword evidence="9" id="KW-0175">Coiled coil</keyword>
<dbReference type="SUPFAM" id="SSF55681">
    <property type="entry name" value="Class II aaRS and biotin synthetases"/>
    <property type="match status" value="1"/>
</dbReference>
<comment type="similarity">
    <text evidence="1">Belongs to the class-II aminoacyl-tRNA synthetase family.</text>
</comment>
<keyword evidence="5" id="KW-0067">ATP-binding</keyword>
<evidence type="ECO:0000256" key="2">
    <source>
        <dbReference type="ARBA" id="ARBA00012829"/>
    </source>
</evidence>
<dbReference type="OrthoDB" id="57698at2759"/>
<keyword evidence="12" id="KW-1185">Reference proteome</keyword>
<dbReference type="PRINTS" id="PR01043">
    <property type="entry name" value="TRNASYNTHGLY"/>
</dbReference>
<evidence type="ECO:0000256" key="7">
    <source>
        <dbReference type="ARBA" id="ARBA00023146"/>
    </source>
</evidence>
<dbReference type="FunFam" id="3.40.50.800:FF:000004">
    <property type="entry name" value="Glycine--tRNA ligase 2"/>
    <property type="match status" value="1"/>
</dbReference>
<dbReference type="EMBL" id="NBIV01000002">
    <property type="protein sequence ID" value="PXF49793.1"/>
    <property type="molecule type" value="Genomic_DNA"/>
</dbReference>
<dbReference type="NCBIfam" id="TIGR00389">
    <property type="entry name" value="glyS_dimeric"/>
    <property type="match status" value="1"/>
</dbReference>
<dbReference type="GO" id="GO:0005739">
    <property type="term" value="C:mitochondrion"/>
    <property type="evidence" value="ECO:0007669"/>
    <property type="project" value="TreeGrafter"/>
</dbReference>
<dbReference type="InterPro" id="IPR036621">
    <property type="entry name" value="Anticodon-bd_dom_sf"/>
</dbReference>
<evidence type="ECO:0000259" key="10">
    <source>
        <dbReference type="PROSITE" id="PS50862"/>
    </source>
</evidence>
<sequence>MTDAVEQLPLLEAALDAASLAYKKQSQIVANLRAGNNNRNRTDQLQKEETNLRDCKRQVDAAKRALQAAAPETNSDTQAKNVAAAVEGLLRRRFFIAPSFEIYGGVKGLYDYGPPGCAVKNNLLAVWRQHFIVEEGMLELEATCLTPAPVLKASGHVDKFNDLMVEDVETSDAYRADHLLGEHLENLLQQHPQHEHKDEMQHLLATIDELDQKQMDVYLRKYEVTAPDTGNAVTKCYPFNLMFQTSIGPSATQPAYLRPETAQGIFVNFKRLLESVGGKLPFACAQIGLSFRNEIAPKGGLLRVREFQQAEIEHFVNPEDKSHAKFAQVRDVTINMFGREQQLHRPYKPVSITVGEAVEKGFIDNETLGYFIGRTSMFVEQVGMNMKFVRFRQHLEHEMAHYASDCWDLEIMSLSNNKWVECAGLADRSAYDLGNHSEKSGSELRARVNYAEPKRVEEVVCVANKGTLGRQFKRDAQGIIKQLSAMDEEEVKTLKQQLETGECKAQVSGFDIGPEHVSFRKESKMVSGKSLYPSVIEPSFGVGRILWCLWEHCYYVREGEDEADAQTVRRVLALPGCVAPVKCCVLPLSKNVVFESLLAEVRQKLSAAGLVNRVDDSGTSIGKRYARADEMGTPLGITVDFESVKDGSVTVRERDSTAQIRCASVADAVDVVRRLVAGETAWSDVLASYGNFRA</sequence>
<dbReference type="Gene3D" id="3.30.40.230">
    <property type="match status" value="1"/>
</dbReference>
<dbReference type="CDD" id="cd00774">
    <property type="entry name" value="GlyRS-like_core"/>
    <property type="match status" value="1"/>
</dbReference>
<reference evidence="11 12" key="1">
    <citation type="journal article" date="2018" name="Mol. Biol. Evol.">
        <title>Analysis of the draft genome of the red seaweed Gracilariopsis chorda provides insights into genome size evolution in Rhodophyta.</title>
        <authorList>
            <person name="Lee J."/>
            <person name="Yang E.C."/>
            <person name="Graf L."/>
            <person name="Yang J.H."/>
            <person name="Qiu H."/>
            <person name="Zel Zion U."/>
            <person name="Chan C.X."/>
            <person name="Stephens T.G."/>
            <person name="Weber A.P.M."/>
            <person name="Boo G.H."/>
            <person name="Boo S.M."/>
            <person name="Kim K.M."/>
            <person name="Shin Y."/>
            <person name="Jung M."/>
            <person name="Lee S.J."/>
            <person name="Yim H.S."/>
            <person name="Lee J.H."/>
            <person name="Bhattacharya D."/>
            <person name="Yoon H.S."/>
        </authorList>
    </citation>
    <scope>NUCLEOTIDE SEQUENCE [LARGE SCALE GENOMIC DNA]</scope>
    <source>
        <strain evidence="11 12">SKKU-2015</strain>
        <tissue evidence="11">Whole body</tissue>
    </source>
</reference>
<dbReference type="PROSITE" id="PS50862">
    <property type="entry name" value="AA_TRNA_LIGASE_II"/>
    <property type="match status" value="1"/>
</dbReference>
<gene>
    <name evidence="11" type="ORF">BWQ96_00445</name>
</gene>
<protein>
    <recommendedName>
        <fullName evidence="2">glycine--tRNA ligase</fullName>
        <ecNumber evidence="2">6.1.1.14</ecNumber>
    </recommendedName>
    <alternativeName>
        <fullName evidence="8">Diadenosine tetraphosphate synthetase</fullName>
    </alternativeName>
</protein>
<dbReference type="InterPro" id="IPR033731">
    <property type="entry name" value="GlyRS-like_core"/>
</dbReference>
<dbReference type="GO" id="GO:0070150">
    <property type="term" value="P:mitochondrial glycyl-tRNA aminoacylation"/>
    <property type="evidence" value="ECO:0007669"/>
    <property type="project" value="TreeGrafter"/>
</dbReference>
<evidence type="ECO:0000256" key="3">
    <source>
        <dbReference type="ARBA" id="ARBA00022598"/>
    </source>
</evidence>
<dbReference type="Pfam" id="PF00587">
    <property type="entry name" value="tRNA-synt_2b"/>
    <property type="match status" value="1"/>
</dbReference>
<dbReference type="InterPro" id="IPR002315">
    <property type="entry name" value="tRNA-synt_gly"/>
</dbReference>
<comment type="caution">
    <text evidence="11">The sequence shown here is derived from an EMBL/GenBank/DDBJ whole genome shotgun (WGS) entry which is preliminary data.</text>
</comment>
<evidence type="ECO:0000256" key="9">
    <source>
        <dbReference type="SAM" id="Coils"/>
    </source>
</evidence>
<evidence type="ECO:0000256" key="1">
    <source>
        <dbReference type="ARBA" id="ARBA00008226"/>
    </source>
</evidence>
<dbReference type="STRING" id="448386.A0A2V3J657"/>
<dbReference type="InterPro" id="IPR002314">
    <property type="entry name" value="aa-tRNA-synt_IIb"/>
</dbReference>
<dbReference type="Gene3D" id="3.30.720.200">
    <property type="match status" value="1"/>
</dbReference>
<dbReference type="InterPro" id="IPR006195">
    <property type="entry name" value="aa-tRNA-synth_II"/>
</dbReference>
<dbReference type="Proteomes" id="UP000247409">
    <property type="component" value="Unassembled WGS sequence"/>
</dbReference>
<dbReference type="NCBIfam" id="NF003211">
    <property type="entry name" value="PRK04173.1"/>
    <property type="match status" value="1"/>
</dbReference>
<proteinExistence type="inferred from homology"/>
<evidence type="ECO:0000256" key="4">
    <source>
        <dbReference type="ARBA" id="ARBA00022741"/>
    </source>
</evidence>
<dbReference type="EC" id="6.1.1.14" evidence="2"/>
<feature type="coiled-coil region" evidence="9">
    <location>
        <begin position="38"/>
        <end position="65"/>
    </location>
</feature>
<keyword evidence="4" id="KW-0547">Nucleotide-binding</keyword>
<dbReference type="GO" id="GO:0005524">
    <property type="term" value="F:ATP binding"/>
    <property type="evidence" value="ECO:0007669"/>
    <property type="project" value="UniProtKB-KW"/>
</dbReference>
<dbReference type="InterPro" id="IPR004154">
    <property type="entry name" value="Anticodon-bd"/>
</dbReference>
<keyword evidence="7" id="KW-0030">Aminoacyl-tRNA synthetase</keyword>
<dbReference type="Pfam" id="PF03129">
    <property type="entry name" value="HGTP_anticodon"/>
    <property type="match status" value="1"/>
</dbReference>
<evidence type="ECO:0000313" key="12">
    <source>
        <dbReference type="Proteomes" id="UP000247409"/>
    </source>
</evidence>
<feature type="domain" description="Aminoacyl-transfer RNA synthetases class-II family profile" evidence="10">
    <location>
        <begin position="223"/>
        <end position="575"/>
    </location>
</feature>
<evidence type="ECO:0000256" key="5">
    <source>
        <dbReference type="ARBA" id="ARBA00022840"/>
    </source>
</evidence>
<dbReference type="SUPFAM" id="SSF52954">
    <property type="entry name" value="Class II aaRS ABD-related"/>
    <property type="match status" value="1"/>
</dbReference>
<dbReference type="PANTHER" id="PTHR10745">
    <property type="entry name" value="GLYCYL-TRNA SYNTHETASE/DNA POLYMERASE SUBUNIT GAMMA-2"/>
    <property type="match status" value="1"/>
</dbReference>
<evidence type="ECO:0000256" key="8">
    <source>
        <dbReference type="ARBA" id="ARBA00030057"/>
    </source>
</evidence>
<evidence type="ECO:0000313" key="11">
    <source>
        <dbReference type="EMBL" id="PXF49793.1"/>
    </source>
</evidence>
<organism evidence="11 12">
    <name type="scientific">Gracilariopsis chorda</name>
    <dbReference type="NCBI Taxonomy" id="448386"/>
    <lineage>
        <taxon>Eukaryota</taxon>
        <taxon>Rhodophyta</taxon>
        <taxon>Florideophyceae</taxon>
        <taxon>Rhodymeniophycidae</taxon>
        <taxon>Gracilariales</taxon>
        <taxon>Gracilariaceae</taxon>
        <taxon>Gracilariopsis</taxon>
    </lineage>
</organism>
<keyword evidence="6" id="KW-0648">Protein biosynthesis</keyword>